<accession>A0A840SFE0</accession>
<evidence type="ECO:0000313" key="2">
    <source>
        <dbReference type="EMBL" id="MBB5221639.1"/>
    </source>
</evidence>
<feature type="signal peptide" evidence="1">
    <location>
        <begin position="1"/>
        <end position="26"/>
    </location>
</feature>
<keyword evidence="1" id="KW-0732">Signal</keyword>
<dbReference type="AlphaFoldDB" id="A0A840SFE0"/>
<dbReference type="EMBL" id="JACHFM010000002">
    <property type="protein sequence ID" value="MBB5221639.1"/>
    <property type="molecule type" value="Genomic_DNA"/>
</dbReference>
<organism evidence="2 3">
    <name type="scientific">Amaricoccus macauensis</name>
    <dbReference type="NCBI Taxonomy" id="57001"/>
    <lineage>
        <taxon>Bacteria</taxon>
        <taxon>Pseudomonadati</taxon>
        <taxon>Pseudomonadota</taxon>
        <taxon>Alphaproteobacteria</taxon>
        <taxon>Rhodobacterales</taxon>
        <taxon>Paracoccaceae</taxon>
        <taxon>Amaricoccus</taxon>
    </lineage>
</organism>
<dbReference type="InterPro" id="IPR019587">
    <property type="entry name" value="Polyketide_cyclase/dehydratase"/>
</dbReference>
<dbReference type="Gene3D" id="3.30.530.20">
    <property type="match status" value="1"/>
</dbReference>
<protein>
    <submittedName>
        <fullName evidence="2">Carbon monoxide dehydrogenase subunit G</fullName>
    </submittedName>
</protein>
<evidence type="ECO:0000256" key="1">
    <source>
        <dbReference type="SAM" id="SignalP"/>
    </source>
</evidence>
<dbReference type="RefSeq" id="WP_184148114.1">
    <property type="nucleotide sequence ID" value="NZ_JACHFM010000002.1"/>
</dbReference>
<dbReference type="PANTHER" id="PTHR39332">
    <property type="entry name" value="BLL4707 PROTEIN"/>
    <property type="match status" value="1"/>
</dbReference>
<name>A0A840SFE0_9RHOB</name>
<gene>
    <name evidence="2" type="ORF">HNP73_001575</name>
</gene>
<dbReference type="Proteomes" id="UP000549457">
    <property type="component" value="Unassembled WGS sequence"/>
</dbReference>
<sequence length="178" mass="18743">MHLNPLNRRAALVACLLAVLAVPAAAHGPSRQKATGSVTLAASPDEVWEVVGNFADMTWYPGVTGTEVSADGKSRTLTFEGGSTAAERLAKHDDGKRVISFRRTGDDLELIPVTNFSNQIEIAEEGAGAKVTWSAAFYRGFPNNDPPPDLDDAAAMAAGQKFVQSGLDALSERFGPGS</sequence>
<dbReference type="SUPFAM" id="SSF55961">
    <property type="entry name" value="Bet v1-like"/>
    <property type="match status" value="1"/>
</dbReference>
<keyword evidence="3" id="KW-1185">Reference proteome</keyword>
<dbReference type="InterPro" id="IPR023393">
    <property type="entry name" value="START-like_dom_sf"/>
</dbReference>
<reference evidence="2 3" key="1">
    <citation type="submission" date="2020-08" db="EMBL/GenBank/DDBJ databases">
        <title>Genomic Encyclopedia of Type Strains, Phase IV (KMG-IV): sequencing the most valuable type-strain genomes for metagenomic binning, comparative biology and taxonomic classification.</title>
        <authorList>
            <person name="Goeker M."/>
        </authorList>
    </citation>
    <scope>NUCLEOTIDE SEQUENCE [LARGE SCALE GENOMIC DNA]</scope>
    <source>
        <strain evidence="2 3">DSM 101730</strain>
    </source>
</reference>
<dbReference type="CDD" id="cd07821">
    <property type="entry name" value="PYR_PYL_RCAR_like"/>
    <property type="match status" value="1"/>
</dbReference>
<dbReference type="Pfam" id="PF10604">
    <property type="entry name" value="Polyketide_cyc2"/>
    <property type="match status" value="1"/>
</dbReference>
<proteinExistence type="predicted"/>
<evidence type="ECO:0000313" key="3">
    <source>
        <dbReference type="Proteomes" id="UP000549457"/>
    </source>
</evidence>
<feature type="chain" id="PRO_5032595631" evidence="1">
    <location>
        <begin position="27"/>
        <end position="178"/>
    </location>
</feature>
<dbReference type="PANTHER" id="PTHR39332:SF7">
    <property type="entry name" value="SRPBCC FAMILY PROTEIN"/>
    <property type="match status" value="1"/>
</dbReference>
<comment type="caution">
    <text evidence="2">The sequence shown here is derived from an EMBL/GenBank/DDBJ whole genome shotgun (WGS) entry which is preliminary data.</text>
</comment>